<evidence type="ECO:0000256" key="1">
    <source>
        <dbReference type="ARBA" id="ARBA00022603"/>
    </source>
</evidence>
<dbReference type="InterPro" id="IPR041698">
    <property type="entry name" value="Methyltransf_25"/>
</dbReference>
<name>A0A0V9UKA8_9NOCA</name>
<dbReference type="EMBL" id="AZXY01000006">
    <property type="protein sequence ID" value="KSZ58386.1"/>
    <property type="molecule type" value="Genomic_DNA"/>
</dbReference>
<dbReference type="CDD" id="cd02440">
    <property type="entry name" value="AdoMet_MTases"/>
    <property type="match status" value="1"/>
</dbReference>
<dbReference type="PANTHER" id="PTHR43861">
    <property type="entry name" value="TRANS-ACONITATE 2-METHYLTRANSFERASE-RELATED"/>
    <property type="match status" value="1"/>
</dbReference>
<dbReference type="GO" id="GO:0008168">
    <property type="term" value="F:methyltransferase activity"/>
    <property type="evidence" value="ECO:0007669"/>
    <property type="project" value="UniProtKB-KW"/>
</dbReference>
<keyword evidence="1 4" id="KW-0489">Methyltransferase</keyword>
<protein>
    <submittedName>
        <fullName evidence="4">Methyltransferase type 11</fullName>
    </submittedName>
</protein>
<dbReference type="Proteomes" id="UP000053060">
    <property type="component" value="Unassembled WGS sequence"/>
</dbReference>
<keyword evidence="2 4" id="KW-0808">Transferase</keyword>
<comment type="caution">
    <text evidence="4">The sequence shown here is derived from an EMBL/GenBank/DDBJ whole genome shotgun (WGS) entry which is preliminary data.</text>
</comment>
<dbReference type="AlphaFoldDB" id="A0A0V9UKA8"/>
<sequence>MNQPGYDALADLYVELFPDPYLTPLERHTVAAFAEMVRQSPVESVVLDVGCGPGYVAADLADRGLDVIGLDPSTEMLRIARGAYPALRFVRDDARLGSDELRGVLPSAIIARCSLIHVPPSEIPGILDGWAERIPSGGVVLVAGQTTDIPGEVVEFDHAVAPAWRWHPDRLAAALSDAGFDEVWRTVSRPDADHRFPDVHLAARRR</sequence>
<dbReference type="SUPFAM" id="SSF53335">
    <property type="entry name" value="S-adenosyl-L-methionine-dependent methyltransferases"/>
    <property type="match status" value="1"/>
</dbReference>
<dbReference type="Gene3D" id="3.40.50.150">
    <property type="entry name" value="Vaccinia Virus protein VP39"/>
    <property type="match status" value="1"/>
</dbReference>
<evidence type="ECO:0000313" key="5">
    <source>
        <dbReference type="Proteomes" id="UP000053060"/>
    </source>
</evidence>
<dbReference type="PANTHER" id="PTHR43861:SF1">
    <property type="entry name" value="TRANS-ACONITATE 2-METHYLTRANSFERASE"/>
    <property type="match status" value="1"/>
</dbReference>
<accession>A0A0V9UKA8</accession>
<evidence type="ECO:0000259" key="3">
    <source>
        <dbReference type="Pfam" id="PF13649"/>
    </source>
</evidence>
<dbReference type="Pfam" id="PF13649">
    <property type="entry name" value="Methyltransf_25"/>
    <property type="match status" value="1"/>
</dbReference>
<organism evidence="4 5">
    <name type="scientific">Rhodococcus pyridinivorans KG-16</name>
    <dbReference type="NCBI Taxonomy" id="1441730"/>
    <lineage>
        <taxon>Bacteria</taxon>
        <taxon>Bacillati</taxon>
        <taxon>Actinomycetota</taxon>
        <taxon>Actinomycetes</taxon>
        <taxon>Mycobacteriales</taxon>
        <taxon>Nocardiaceae</taxon>
        <taxon>Rhodococcus</taxon>
    </lineage>
</organism>
<feature type="domain" description="Methyltransferase" evidence="3">
    <location>
        <begin position="46"/>
        <end position="138"/>
    </location>
</feature>
<dbReference type="GO" id="GO:0032259">
    <property type="term" value="P:methylation"/>
    <property type="evidence" value="ECO:0007669"/>
    <property type="project" value="UniProtKB-KW"/>
</dbReference>
<reference evidence="5" key="1">
    <citation type="submission" date="2015-01" db="EMBL/GenBank/DDBJ databases">
        <title>Draft genome sequence of Rhodococcus pyridinivorans strain KG-16, a hydrocarbon-degrading bacterium.</title>
        <authorList>
            <person name="Aggarwal R.K."/>
            <person name="Dawar C."/>
        </authorList>
    </citation>
    <scope>NUCLEOTIDE SEQUENCE [LARGE SCALE GENOMIC DNA]</scope>
    <source>
        <strain evidence="5">KG-16</strain>
    </source>
</reference>
<dbReference type="RefSeq" id="WP_060652481.1">
    <property type="nucleotide sequence ID" value="NZ_AZXY01000006.1"/>
</dbReference>
<proteinExistence type="predicted"/>
<reference evidence="4 5" key="2">
    <citation type="journal article" date="2016" name="Genome Announc.">
        <title>Draft Genome Sequence of a Versatile Hydrocarbon-Degrading Bacterium, Rhodococcus pyridinivorans Strain KG-16, Collected from Oil Fields in India.</title>
        <authorList>
            <person name="Aggarwal R.K."/>
            <person name="Dawar C."/>
            <person name="Phanindranath R."/>
            <person name="Mutnuri L."/>
            <person name="Dayal A.M."/>
        </authorList>
    </citation>
    <scope>NUCLEOTIDE SEQUENCE [LARGE SCALE GENOMIC DNA]</scope>
    <source>
        <strain evidence="4 5">KG-16</strain>
    </source>
</reference>
<dbReference type="PATRIC" id="fig|1441730.3.peg.2988"/>
<dbReference type="InterPro" id="IPR029063">
    <property type="entry name" value="SAM-dependent_MTases_sf"/>
</dbReference>
<evidence type="ECO:0000313" key="4">
    <source>
        <dbReference type="EMBL" id="KSZ58386.1"/>
    </source>
</evidence>
<gene>
    <name evidence="4" type="ORF">Z045_14375</name>
</gene>
<evidence type="ECO:0000256" key="2">
    <source>
        <dbReference type="ARBA" id="ARBA00022679"/>
    </source>
</evidence>